<dbReference type="EMBL" id="JABAIV010000009">
    <property type="protein sequence ID" value="NNG25369.1"/>
    <property type="molecule type" value="Genomic_DNA"/>
</dbReference>
<dbReference type="Pfam" id="PF00571">
    <property type="entry name" value="CBS"/>
    <property type="match status" value="1"/>
</dbReference>
<dbReference type="Proteomes" id="UP000533905">
    <property type="component" value="Unassembled WGS sequence"/>
</dbReference>
<dbReference type="GO" id="GO:0050660">
    <property type="term" value="F:flavin adenine dinucleotide binding"/>
    <property type="evidence" value="ECO:0007669"/>
    <property type="project" value="InterPro"/>
</dbReference>
<feature type="transmembrane region" description="Helical" evidence="11">
    <location>
        <begin position="95"/>
        <end position="114"/>
    </location>
</feature>
<dbReference type="Pfam" id="PF01595">
    <property type="entry name" value="CNNM"/>
    <property type="match status" value="1"/>
</dbReference>
<dbReference type="CDD" id="cd04590">
    <property type="entry name" value="CBS_pair_CorC_HlyC_assoc"/>
    <property type="match status" value="1"/>
</dbReference>
<dbReference type="PANTHER" id="PTHR22777:SF32">
    <property type="entry name" value="UPF0053 INNER MEMBRANE PROTEIN YFJD"/>
    <property type="match status" value="1"/>
</dbReference>
<dbReference type="PROSITE" id="PS51371">
    <property type="entry name" value="CBS"/>
    <property type="match status" value="2"/>
</dbReference>
<reference evidence="14 15" key="1">
    <citation type="submission" date="2020-04" db="EMBL/GenBank/DDBJ databases">
        <title>Massilia sp. nov., a cold adapted bacteria isolated from Arctic soil.</title>
        <authorList>
            <person name="Son J."/>
            <person name="Ka J.-O."/>
        </authorList>
    </citation>
    <scope>NUCLEOTIDE SEQUENCE [LARGE SCALE GENOMIC DNA]</scope>
    <source>
        <strain evidence="14 15">ML15P13</strain>
    </source>
</reference>
<evidence type="ECO:0000313" key="14">
    <source>
        <dbReference type="EMBL" id="NNG25369.1"/>
    </source>
</evidence>
<evidence type="ECO:0000256" key="10">
    <source>
        <dbReference type="PROSITE-ProRule" id="PRU01193"/>
    </source>
</evidence>
<evidence type="ECO:0000256" key="11">
    <source>
        <dbReference type="SAM" id="Phobius"/>
    </source>
</evidence>
<evidence type="ECO:0000256" key="9">
    <source>
        <dbReference type="PROSITE-ProRule" id="PRU00703"/>
    </source>
</evidence>
<keyword evidence="5" id="KW-0677">Repeat</keyword>
<keyword evidence="6 10" id="KW-1133">Transmembrane helix</keyword>
<evidence type="ECO:0000256" key="8">
    <source>
        <dbReference type="ARBA" id="ARBA00023136"/>
    </source>
</evidence>
<keyword evidence="8 10" id="KW-0472">Membrane</keyword>
<keyword evidence="15" id="KW-1185">Reference proteome</keyword>
<gene>
    <name evidence="14" type="ORF">HGB41_20500</name>
</gene>
<evidence type="ECO:0000256" key="1">
    <source>
        <dbReference type="ARBA" id="ARBA00004651"/>
    </source>
</evidence>
<dbReference type="RefSeq" id="WP_171087945.1">
    <property type="nucleotide sequence ID" value="NZ_JABAIV010000009.1"/>
</dbReference>
<protein>
    <submittedName>
        <fullName evidence="14">HlyC/CorC family transporter</fullName>
    </submittedName>
</protein>
<evidence type="ECO:0000256" key="6">
    <source>
        <dbReference type="ARBA" id="ARBA00022989"/>
    </source>
</evidence>
<dbReference type="InterPro" id="IPR036318">
    <property type="entry name" value="FAD-bd_PCMH-like_sf"/>
</dbReference>
<evidence type="ECO:0000256" key="4">
    <source>
        <dbReference type="ARBA" id="ARBA00022692"/>
    </source>
</evidence>
<feature type="domain" description="CBS" evidence="12">
    <location>
        <begin position="211"/>
        <end position="270"/>
    </location>
</feature>
<organism evidence="14 15">
    <name type="scientific">Telluria aromaticivorans</name>
    <dbReference type="NCBI Taxonomy" id="2725995"/>
    <lineage>
        <taxon>Bacteria</taxon>
        <taxon>Pseudomonadati</taxon>
        <taxon>Pseudomonadota</taxon>
        <taxon>Betaproteobacteria</taxon>
        <taxon>Burkholderiales</taxon>
        <taxon>Oxalobacteraceae</taxon>
        <taxon>Telluria group</taxon>
        <taxon>Telluria</taxon>
    </lineage>
</organism>
<dbReference type="Pfam" id="PF03471">
    <property type="entry name" value="CorC_HlyC"/>
    <property type="match status" value="1"/>
</dbReference>
<comment type="subcellular location">
    <subcellularLocation>
        <location evidence="1">Cell membrane</location>
        <topology evidence="1">Multi-pass membrane protein</topology>
    </subcellularLocation>
</comment>
<dbReference type="InterPro" id="IPR005170">
    <property type="entry name" value="Transptr-assoc_dom"/>
</dbReference>
<feature type="domain" description="CBS" evidence="12">
    <location>
        <begin position="278"/>
        <end position="336"/>
    </location>
</feature>
<dbReference type="InterPro" id="IPR000644">
    <property type="entry name" value="CBS_dom"/>
</dbReference>
<feature type="domain" description="CNNM transmembrane" evidence="13">
    <location>
        <begin position="2"/>
        <end position="191"/>
    </location>
</feature>
<evidence type="ECO:0000259" key="12">
    <source>
        <dbReference type="PROSITE" id="PS51371"/>
    </source>
</evidence>
<feature type="transmembrane region" description="Helical" evidence="11">
    <location>
        <begin position="6"/>
        <end position="30"/>
    </location>
</feature>
<dbReference type="InterPro" id="IPR046342">
    <property type="entry name" value="CBS_dom_sf"/>
</dbReference>
<keyword evidence="4 10" id="KW-0812">Transmembrane</keyword>
<dbReference type="InterPro" id="IPR016169">
    <property type="entry name" value="FAD-bd_PCMH_sub2"/>
</dbReference>
<keyword evidence="7 9" id="KW-0129">CBS domain</keyword>
<comment type="caution">
    <text evidence="14">The sequence shown here is derived from an EMBL/GenBank/DDBJ whole genome shotgun (WGS) entry which is preliminary data.</text>
</comment>
<proteinExistence type="inferred from homology"/>
<dbReference type="SUPFAM" id="SSF54631">
    <property type="entry name" value="CBS-domain pair"/>
    <property type="match status" value="1"/>
</dbReference>
<evidence type="ECO:0000256" key="2">
    <source>
        <dbReference type="ARBA" id="ARBA00006337"/>
    </source>
</evidence>
<comment type="similarity">
    <text evidence="2">Belongs to the UPF0053 family.</text>
</comment>
<dbReference type="SMART" id="SM01091">
    <property type="entry name" value="CorC_HlyC"/>
    <property type="match status" value="1"/>
</dbReference>
<feature type="transmembrane region" description="Helical" evidence="11">
    <location>
        <begin position="62"/>
        <end position="89"/>
    </location>
</feature>
<dbReference type="AlphaFoldDB" id="A0A7Y2K4Q1"/>
<evidence type="ECO:0000313" key="15">
    <source>
        <dbReference type="Proteomes" id="UP000533905"/>
    </source>
</evidence>
<sequence>MDTVPLWVLVLALALLILFSAFFAMTETALMAANKYRLRHLAGRGNSGAITTLWLLERIDRFLSLVLIANVLLNAMCAALVTVIAIRLFGAEESVVTGAAAAVAFLLIVFAEVAPKVIGATYPEPIAVATSLPLKGLMRVGRPLISFVNLFVRALLRLLRIPAQPDAARQRLSREELRSVVLEGGSFIPQKHRSILLNLFDLEAVKVDDIMTPRSQIEAIDLQGPIEAILDALASSSHNELPVIEGEINRIAGILHVRKALGLLREPGEVTREQLRGLLVPPYFIPEDTRALDQLQHFQEEHERLGIIVDEYGEVQGLVTLDDIIEEMVGNFSTPETAGEICDAASWDAHGECLIAGSTPLRDINKQLGLSLPLDGPRTVNGLLLEVLQEIPDAPIALRLANCVIEVVQVEHQAIRLVKLLRPAPSKRFLVA</sequence>
<dbReference type="PROSITE" id="PS51846">
    <property type="entry name" value="CNNM"/>
    <property type="match status" value="1"/>
</dbReference>
<dbReference type="Gene3D" id="3.10.580.10">
    <property type="entry name" value="CBS-domain"/>
    <property type="match status" value="1"/>
</dbReference>
<evidence type="ECO:0000256" key="5">
    <source>
        <dbReference type="ARBA" id="ARBA00022737"/>
    </source>
</evidence>
<accession>A0A7Y2K4Q1</accession>
<dbReference type="InterPro" id="IPR044751">
    <property type="entry name" value="Ion_transp-like_CBS"/>
</dbReference>
<dbReference type="InterPro" id="IPR002550">
    <property type="entry name" value="CNNM"/>
</dbReference>
<evidence type="ECO:0000259" key="13">
    <source>
        <dbReference type="PROSITE" id="PS51846"/>
    </source>
</evidence>
<evidence type="ECO:0000256" key="7">
    <source>
        <dbReference type="ARBA" id="ARBA00023122"/>
    </source>
</evidence>
<evidence type="ECO:0000256" key="3">
    <source>
        <dbReference type="ARBA" id="ARBA00022475"/>
    </source>
</evidence>
<keyword evidence="3" id="KW-1003">Cell membrane</keyword>
<dbReference type="GO" id="GO:0005886">
    <property type="term" value="C:plasma membrane"/>
    <property type="evidence" value="ECO:0007669"/>
    <property type="project" value="UniProtKB-SubCell"/>
</dbReference>
<dbReference type="SUPFAM" id="SSF56176">
    <property type="entry name" value="FAD-binding/transporter-associated domain-like"/>
    <property type="match status" value="1"/>
</dbReference>
<dbReference type="Gene3D" id="3.30.465.10">
    <property type="match status" value="1"/>
</dbReference>
<name>A0A7Y2K4Q1_9BURK</name>
<dbReference type="PANTHER" id="PTHR22777">
    <property type="entry name" value="HEMOLYSIN-RELATED"/>
    <property type="match status" value="1"/>
</dbReference>